<proteinExistence type="predicted"/>
<feature type="transmembrane region" description="Helical" evidence="2">
    <location>
        <begin position="813"/>
        <end position="834"/>
    </location>
</feature>
<protein>
    <recommendedName>
        <fullName evidence="3">Toxin VasX N-terminal region domain-containing protein</fullName>
    </recommendedName>
</protein>
<keyword evidence="2" id="KW-1133">Transmembrane helix</keyword>
<keyword evidence="1" id="KW-0175">Coiled coil</keyword>
<reference evidence="4" key="1">
    <citation type="journal article" date="2014" name="Int. J. Syst. Evol. Microbiol.">
        <title>Complete genome sequence of Corynebacterium casei LMG S-19264T (=DSM 44701T), isolated from a smear-ripened cheese.</title>
        <authorList>
            <consortium name="US DOE Joint Genome Institute (JGI-PGF)"/>
            <person name="Walter F."/>
            <person name="Albersmeier A."/>
            <person name="Kalinowski J."/>
            <person name="Ruckert C."/>
        </authorList>
    </citation>
    <scope>NUCLEOTIDE SEQUENCE</scope>
    <source>
        <strain evidence="4">KCTC 12343</strain>
    </source>
</reference>
<evidence type="ECO:0000256" key="1">
    <source>
        <dbReference type="SAM" id="Coils"/>
    </source>
</evidence>
<feature type="coiled-coil region" evidence="1">
    <location>
        <begin position="486"/>
        <end position="513"/>
    </location>
</feature>
<keyword evidence="2" id="KW-0472">Membrane</keyword>
<sequence>MINKKDCKFCDKKGLLWLPLRYSAVVADKPADLASLPALGGTLGKGVTDLALTEAKYGVRLLRPGYLYVLIERQGIKYWTAYQVLQDAFLYQFEPEQPPQVTPEFSCDRSVCGVNASMVAIPNAREVTRIWSLFTPSAMTKAKLAEYKQNADAYAADGKMQTFNPAGWLDGTTDQPHSLLAPELFKKVVEYLLFAKGGAALTDPLGVAMEKQLFPASRDAYAGAPPNAKGEYYGRLGSLFNYIKKSGFATLVLWDHIGVTQELNDFRNAPLEGVQNYLVATDEYGATNQQRLQVSEAIEEIRNGFENGIVQSTQDFIDQHQQGSDQWFQRQRTVARTLRAQGRIQDAEAIEKDVDESLKRRAENYRKAIEESKARGAEKWQRKYAARLDVNEIKDFRTMLDRHTTAAFEKANKRAADHMQWFLAERLLDAFDAYDQQSHGAGFDFAIESAICSFGLSGCKVGEAKIDEWVQATVIDRKNLYMRGYYQNQREIIDAARQAYADIKAEASKVTEASEITAATMIKATKGLVSAFKSTDSAFDEWVRNQGKEKFSDKWVTPSMASKGAGQKFGVEIVLFHKVSEITRTVFRKGLGTSVDKILVARLSGILYARLGDVAGRLRYDELMLKIDKSKLAEGYKGRSAERNAELAGRKVEGKAAASIQKELAPSLDDLVADAQQKNKVKVKLDELVGNSNPPTNNYHHVRIGAVLACIELIGLGEKIANNKWGWKDGIGIFGSVMAIGSVVMDMYYSGAKSIREIAPYKSIKAIKDGADIVRGGLKLGAGVMSMASSACGAILDLGKLGSEKDPILRSIFFIRAVTGFISAGLTILAAFSYTESFFLHRAKGYAQHQLRYKLLTSAAARAATYAARVRLLVWVARFNWIGLALTAAEIGYLLLKDDDLQNWCEKSVFRLQKKTTNWLGRVAVNDSFTDATVELQELEKSSRVVGVGR</sequence>
<evidence type="ECO:0000256" key="2">
    <source>
        <dbReference type="SAM" id="Phobius"/>
    </source>
</evidence>
<name>A0AA87XPS4_9BURK</name>
<dbReference type="RefSeq" id="WP_307722128.1">
    <property type="nucleotide sequence ID" value="NZ_BMWV01000002.1"/>
</dbReference>
<dbReference type="Pfam" id="PF20249">
    <property type="entry name" value="VasX_N"/>
    <property type="match status" value="1"/>
</dbReference>
<comment type="caution">
    <text evidence="4">The sequence shown here is derived from an EMBL/GenBank/DDBJ whole genome shotgun (WGS) entry which is preliminary data.</text>
</comment>
<dbReference type="InterPro" id="IPR048126">
    <property type="entry name" value="Toxin_VasX"/>
</dbReference>
<dbReference type="NCBIfam" id="NF041559">
    <property type="entry name" value="BTH_I2691_fam"/>
    <property type="match status" value="1"/>
</dbReference>
<dbReference type="InterPro" id="IPR046864">
    <property type="entry name" value="VasX_N"/>
</dbReference>
<dbReference type="Proteomes" id="UP000628442">
    <property type="component" value="Unassembled WGS sequence"/>
</dbReference>
<evidence type="ECO:0000313" key="5">
    <source>
        <dbReference type="Proteomes" id="UP000628442"/>
    </source>
</evidence>
<dbReference type="EMBL" id="BMWV01000002">
    <property type="protein sequence ID" value="GGY31209.1"/>
    <property type="molecule type" value="Genomic_DNA"/>
</dbReference>
<organism evidence="4 5">
    <name type="scientific">Pseudoduganella albidiflava</name>
    <dbReference type="NCBI Taxonomy" id="321983"/>
    <lineage>
        <taxon>Bacteria</taxon>
        <taxon>Pseudomonadati</taxon>
        <taxon>Pseudomonadota</taxon>
        <taxon>Betaproteobacteria</taxon>
        <taxon>Burkholderiales</taxon>
        <taxon>Oxalobacteraceae</taxon>
        <taxon>Telluria group</taxon>
        <taxon>Pseudoduganella</taxon>
    </lineage>
</organism>
<dbReference type="AlphaFoldDB" id="A0AA87XPS4"/>
<evidence type="ECO:0000313" key="4">
    <source>
        <dbReference type="EMBL" id="GGY31209.1"/>
    </source>
</evidence>
<evidence type="ECO:0000259" key="3">
    <source>
        <dbReference type="Pfam" id="PF20249"/>
    </source>
</evidence>
<feature type="domain" description="Toxin VasX N-terminal region" evidence="3">
    <location>
        <begin position="7"/>
        <end position="169"/>
    </location>
</feature>
<accession>A0AA87XPS4</accession>
<gene>
    <name evidence="4" type="ORF">GCM10007387_11520</name>
</gene>
<keyword evidence="2" id="KW-0812">Transmembrane</keyword>
<dbReference type="CDD" id="cd20707">
    <property type="entry name" value="MIX_III"/>
    <property type="match status" value="1"/>
</dbReference>
<feature type="transmembrane region" description="Helical" evidence="2">
    <location>
        <begin position="879"/>
        <end position="896"/>
    </location>
</feature>
<reference evidence="4" key="2">
    <citation type="submission" date="2022-12" db="EMBL/GenBank/DDBJ databases">
        <authorList>
            <person name="Sun Q."/>
            <person name="Kim S."/>
        </authorList>
    </citation>
    <scope>NUCLEOTIDE SEQUENCE</scope>
    <source>
        <strain evidence="4">KCTC 12343</strain>
    </source>
</reference>